<dbReference type="STRING" id="394096.DB31_5722"/>
<keyword evidence="2" id="KW-0812">Transmembrane</keyword>
<dbReference type="RefSeq" id="WP_205628485.1">
    <property type="nucleotide sequence ID" value="NZ_JMCB01000003.1"/>
</dbReference>
<organism evidence="3 4">
    <name type="scientific">Hyalangium minutum</name>
    <dbReference type="NCBI Taxonomy" id="394096"/>
    <lineage>
        <taxon>Bacteria</taxon>
        <taxon>Pseudomonadati</taxon>
        <taxon>Myxococcota</taxon>
        <taxon>Myxococcia</taxon>
        <taxon>Myxococcales</taxon>
        <taxon>Cystobacterineae</taxon>
        <taxon>Archangiaceae</taxon>
        <taxon>Hyalangium</taxon>
    </lineage>
</organism>
<keyword evidence="2" id="KW-0472">Membrane</keyword>
<dbReference type="InterPro" id="IPR049806">
    <property type="entry name" value="MasK-like_C"/>
</dbReference>
<evidence type="ECO:0000256" key="1">
    <source>
        <dbReference type="SAM" id="MobiDB-lite"/>
    </source>
</evidence>
<name>A0A085WSL7_9BACT</name>
<dbReference type="Proteomes" id="UP000028725">
    <property type="component" value="Unassembled WGS sequence"/>
</dbReference>
<comment type="caution">
    <text evidence="3">The sequence shown here is derived from an EMBL/GenBank/DDBJ whole genome shotgun (WGS) entry which is preliminary data.</text>
</comment>
<protein>
    <recommendedName>
        <fullName evidence="5">AgmX/PglI C-terminal domain-containing protein</fullName>
    </recommendedName>
</protein>
<evidence type="ECO:0000313" key="4">
    <source>
        <dbReference type="Proteomes" id="UP000028725"/>
    </source>
</evidence>
<evidence type="ECO:0008006" key="5">
    <source>
        <dbReference type="Google" id="ProtNLM"/>
    </source>
</evidence>
<dbReference type="NCBIfam" id="NF033768">
    <property type="entry name" value="myxo_SS_tail"/>
    <property type="match status" value="1"/>
</dbReference>
<accession>A0A085WSL7</accession>
<feature type="region of interest" description="Disordered" evidence="1">
    <location>
        <begin position="153"/>
        <end position="204"/>
    </location>
</feature>
<gene>
    <name evidence="3" type="ORF">DB31_5722</name>
</gene>
<keyword evidence="2" id="KW-1133">Transmembrane helix</keyword>
<dbReference type="PATRIC" id="fig|394096.3.peg.2198"/>
<sequence>MLAAQELDPELSEQQWLFRQGDLVLGPMTGQQLVEKLFTGEMTGDTLIAPPGERDFVRIADVDAFKVHVARAVAKARVDADVRAERQRTMRYRLIAGGVGAAVTVALAIGAWQVARWAAVHGPGGEEDEYAGISVDLPTIAVAQARKDDQELFAYPSSSPRPPDKVASAETKPKPSGTPNTSPTVPAAAVATKKPGGSVSTEPDGLQMSTEFDQASINKVVSSNQKTLFRCLKEEAARRPGFAAKIPIEFVIGNDGRVSKLWVDHPQLKQGPLYECFLGELKKWPFKPYKGELASVNLSFKVG</sequence>
<evidence type="ECO:0000256" key="2">
    <source>
        <dbReference type="SAM" id="Phobius"/>
    </source>
</evidence>
<keyword evidence="4" id="KW-1185">Reference proteome</keyword>
<dbReference type="EMBL" id="JMCB01000003">
    <property type="protein sequence ID" value="KFE70680.1"/>
    <property type="molecule type" value="Genomic_DNA"/>
</dbReference>
<reference evidence="3 4" key="1">
    <citation type="submission" date="2014-04" db="EMBL/GenBank/DDBJ databases">
        <title>Genome assembly of Hyalangium minutum DSM 14724.</title>
        <authorList>
            <person name="Sharma G."/>
            <person name="Subramanian S."/>
        </authorList>
    </citation>
    <scope>NUCLEOTIDE SEQUENCE [LARGE SCALE GENOMIC DNA]</scope>
    <source>
        <strain evidence="3 4">DSM 14724</strain>
    </source>
</reference>
<evidence type="ECO:0000313" key="3">
    <source>
        <dbReference type="EMBL" id="KFE70680.1"/>
    </source>
</evidence>
<proteinExistence type="predicted"/>
<feature type="transmembrane region" description="Helical" evidence="2">
    <location>
        <begin position="92"/>
        <end position="112"/>
    </location>
</feature>
<feature type="compositionally biased region" description="Low complexity" evidence="1">
    <location>
        <begin position="178"/>
        <end position="195"/>
    </location>
</feature>
<dbReference type="AlphaFoldDB" id="A0A085WSL7"/>